<dbReference type="Pfam" id="PF00629">
    <property type="entry name" value="MAM"/>
    <property type="match status" value="2"/>
</dbReference>
<dbReference type="PRINTS" id="PR00020">
    <property type="entry name" value="MAMDOMAIN"/>
</dbReference>
<accession>A0A8J9VN76</accession>
<name>A0A8J9VN76_BRALA</name>
<dbReference type="EMBL" id="OV696686">
    <property type="protein sequence ID" value="CAH1233158.1"/>
    <property type="molecule type" value="Genomic_DNA"/>
</dbReference>
<dbReference type="InterPro" id="IPR051560">
    <property type="entry name" value="MAM_domain-containing"/>
</dbReference>
<dbReference type="SUPFAM" id="SSF49899">
    <property type="entry name" value="Concanavalin A-like lectins/glucanases"/>
    <property type="match status" value="2"/>
</dbReference>
<gene>
    <name evidence="4" type="primary">MALRD1</name>
    <name evidence="4" type="ORF">BLAG_LOCUS2006</name>
</gene>
<dbReference type="PANTHER" id="PTHR23282">
    <property type="entry name" value="APICAL ENDOSOMAL GLYCOPROTEIN PRECURSOR"/>
    <property type="match status" value="1"/>
</dbReference>
<dbReference type="GO" id="GO:0016020">
    <property type="term" value="C:membrane"/>
    <property type="evidence" value="ECO:0007669"/>
    <property type="project" value="InterPro"/>
</dbReference>
<keyword evidence="2" id="KW-0472">Membrane</keyword>
<evidence type="ECO:0000313" key="5">
    <source>
        <dbReference type="Proteomes" id="UP000838412"/>
    </source>
</evidence>
<reference evidence="4" key="1">
    <citation type="submission" date="2022-01" db="EMBL/GenBank/DDBJ databases">
        <authorList>
            <person name="Braso-Vives M."/>
        </authorList>
    </citation>
    <scope>NUCLEOTIDE SEQUENCE</scope>
</reference>
<protein>
    <submittedName>
        <fullName evidence="4">MALRD1 protein</fullName>
    </submittedName>
</protein>
<keyword evidence="5" id="KW-1185">Reference proteome</keyword>
<dbReference type="PANTHER" id="PTHR23282:SF146">
    <property type="entry name" value="RT07201P-RELATED"/>
    <property type="match status" value="1"/>
</dbReference>
<keyword evidence="2" id="KW-0812">Transmembrane</keyword>
<dbReference type="FunFam" id="2.60.120.200:FF:000128">
    <property type="entry name" value="enteropeptidase isoform X2"/>
    <property type="match status" value="1"/>
</dbReference>
<organism evidence="4 5">
    <name type="scientific">Branchiostoma lanceolatum</name>
    <name type="common">Common lancelet</name>
    <name type="synonym">Amphioxus lanceolatum</name>
    <dbReference type="NCBI Taxonomy" id="7740"/>
    <lineage>
        <taxon>Eukaryota</taxon>
        <taxon>Metazoa</taxon>
        <taxon>Chordata</taxon>
        <taxon>Cephalochordata</taxon>
        <taxon>Leptocardii</taxon>
        <taxon>Amphioxiformes</taxon>
        <taxon>Branchiostomatidae</taxon>
        <taxon>Branchiostoma</taxon>
    </lineage>
</organism>
<feature type="domain" description="MAM" evidence="3">
    <location>
        <begin position="295"/>
        <end position="463"/>
    </location>
</feature>
<dbReference type="InterPro" id="IPR000998">
    <property type="entry name" value="MAM_dom"/>
</dbReference>
<feature type="domain" description="MAM" evidence="3">
    <location>
        <begin position="116"/>
        <end position="276"/>
    </location>
</feature>
<dbReference type="OrthoDB" id="412155at2759"/>
<keyword evidence="2" id="KW-1133">Transmembrane helix</keyword>
<dbReference type="InterPro" id="IPR013320">
    <property type="entry name" value="ConA-like_dom_sf"/>
</dbReference>
<evidence type="ECO:0000256" key="1">
    <source>
        <dbReference type="ARBA" id="ARBA00022737"/>
    </source>
</evidence>
<dbReference type="AlphaFoldDB" id="A0A8J9VN76"/>
<feature type="transmembrane region" description="Helical" evidence="2">
    <location>
        <begin position="655"/>
        <end position="681"/>
    </location>
</feature>
<keyword evidence="1" id="KW-0677">Repeat</keyword>
<dbReference type="SMART" id="SM00137">
    <property type="entry name" value="MAM"/>
    <property type="match status" value="2"/>
</dbReference>
<evidence type="ECO:0000259" key="3">
    <source>
        <dbReference type="PROSITE" id="PS50060"/>
    </source>
</evidence>
<evidence type="ECO:0000256" key="2">
    <source>
        <dbReference type="SAM" id="Phobius"/>
    </source>
</evidence>
<dbReference type="CDD" id="cd06263">
    <property type="entry name" value="MAM"/>
    <property type="match status" value="2"/>
</dbReference>
<dbReference type="PROSITE" id="PS50060">
    <property type="entry name" value="MAM_2"/>
    <property type="match status" value="2"/>
</dbReference>
<evidence type="ECO:0000313" key="4">
    <source>
        <dbReference type="EMBL" id="CAH1233158.1"/>
    </source>
</evidence>
<sequence>MFKTIAEVTARMALSPRCRRSHGAVGALNGALAALSALSRRSGQNEVAVRARPRLGVSWESVGNKIECGWQLVYEGTCLTGIFIVFTPGNTMDSCVAVCAFFLIVQHSPAGQCTTWPCDFETSALCGYTQDTTDHLDWTRHSGSSLTSSTGPSVDHTLGTSSGHYMYLETSAGSPGEAARLVSAPLPASSTPYCLRFYYHMFGDSIETLNVYIRTQGILGNSVWTISGNQGNVWMFGHAQLVGSNSFNVVFEAVRGDSFRGDIAIDDVTVSDECVPVPIATTVLPPTTSYPLASPSCTFELLSMCGYRQDIHDSAEWTWYQGQTGTSDTGPGLNHTIGTALGHYVYLEASNIDPGVTARLLSPTLPAIPLSSSHTSYCLSFWYHMYGLHIGTLTVKQKGSGAYEVPVWSLSGAQTSVLRKGQLPLNGTMESTVVFEAVRGSSYRGDIAIDCVDVIQYRGQCECIPASAMVPSTSTVITQLPSTSGTSTSIVTITEKSITMTTETSSTIVTVATGPSSETEKIIIIISGVFAASATGRYPMCRVMRLFNVFEAPPRARDPRFTSLPEYDFVESFVRLQQSGRPWLVSHPSTVRTARCLTSEIEGSGVSNAPRGRSMHASITASAPPTPIITTQSFSKYLSTSGTLSNVTTPRQSSATIIIVVVVVLSIVCGVVAGAVTTVYYNKKKRNRSVHTEVKYFTEENTSASAGDSCPSVVNERVEFENPTFAPIYKELPSLAAESDYLPPISDPNVHGPNLNHMTNNKKDYERIRDDQYQNLNPRPSTHFESLRPGYCERVTVLEHAQNPDGYRSLRYNPF</sequence>
<dbReference type="Proteomes" id="UP000838412">
    <property type="component" value="Chromosome 1"/>
</dbReference>
<proteinExistence type="predicted"/>
<dbReference type="Gene3D" id="2.60.120.200">
    <property type="match status" value="2"/>
</dbReference>
<dbReference type="PROSITE" id="PS00740">
    <property type="entry name" value="MAM_1"/>
    <property type="match status" value="1"/>
</dbReference>